<dbReference type="InterPro" id="IPR032675">
    <property type="entry name" value="LRR_dom_sf"/>
</dbReference>
<evidence type="ECO:0008006" key="4">
    <source>
        <dbReference type="Google" id="ProtNLM"/>
    </source>
</evidence>
<comment type="caution">
    <text evidence="2">The sequence shown here is derived from an EMBL/GenBank/DDBJ whole genome shotgun (WGS) entry which is preliminary data.</text>
</comment>
<sequence>MLLDKRKKMKPESSTLEAIEKELRTVNSVCLLTRLRSLVAKFKGRGADLLTPCRHVAGSQMTCWIAWYLPEMNEVLWQARMHITEHTPGSFTLSAIRGIDVNQPRPDSMLLEGAVLAYLLLKRHRCITRLELGTRAVMVFSFPSLLSKALEGNSALTEAHIGYGYEQVVFRSPHVPAAVSKTVAKLSLRLESLDATNLVLGKEAMNSIAKAVKEGKLCHLFLYNGMSTKLVVKLFLAISTSSNLTSLQFDGLGEFSMRQAFYFSGALIDSKTLRKLSIHCLGEDVVGVILGALEYNDSLEELSLGDAGFSSFSVLCDGIEALCKNKRLRSVTLSNVRLPDRVAPLIADVLLKNKSIEELCLPANDLTDAGAAALAEALPRNSSLRRLDLSGCGLSVDSLSRFSEALARNNTVECVRLGMIDVPEDWVPSSPLTMGICARLQVTWNTRGLEGWAACLRQEKHPFDGLCVSWMKTAAPSAVGGLFSAVDPSSITELTIDFPGNIKPACGEVVASFLHTTKTLRKLVLKDTDRSPRFVAEVIKGLALNRTVREAHLVYSLRNDGCVKALALMLRENRTLQRLKFRTHYLEDSALCSLARALEDNFVLLALDFRFVTYGGDISPVLSAVSRNRSLLNRAVECVLKDLKDVDSLRALRLLSTSDSLVDSVALVSGKPREECELLVLESVRRLESSTDT</sequence>
<dbReference type="SUPFAM" id="SSF52047">
    <property type="entry name" value="RNI-like"/>
    <property type="match status" value="2"/>
</dbReference>
<dbReference type="PANTHER" id="PTHR24111:SF0">
    <property type="entry name" value="LEUCINE-RICH REPEAT-CONTAINING PROTEIN"/>
    <property type="match status" value="1"/>
</dbReference>
<gene>
    <name evidence="2" type="ORF">V5799_033687</name>
</gene>
<dbReference type="EMBL" id="JARKHS020029071">
    <property type="protein sequence ID" value="KAK8763701.1"/>
    <property type="molecule type" value="Genomic_DNA"/>
</dbReference>
<dbReference type="Gene3D" id="3.80.10.10">
    <property type="entry name" value="Ribonuclease Inhibitor"/>
    <property type="match status" value="3"/>
</dbReference>
<dbReference type="AlphaFoldDB" id="A0AAQ4DML1"/>
<evidence type="ECO:0000313" key="2">
    <source>
        <dbReference type="EMBL" id="KAK8763701.1"/>
    </source>
</evidence>
<evidence type="ECO:0000313" key="3">
    <source>
        <dbReference type="Proteomes" id="UP001321473"/>
    </source>
</evidence>
<dbReference type="InterPro" id="IPR052201">
    <property type="entry name" value="LRR-containing_regulator"/>
</dbReference>
<keyword evidence="1" id="KW-0677">Repeat</keyword>
<keyword evidence="3" id="KW-1185">Reference proteome</keyword>
<proteinExistence type="predicted"/>
<organism evidence="2 3">
    <name type="scientific">Amblyomma americanum</name>
    <name type="common">Lone star tick</name>
    <dbReference type="NCBI Taxonomy" id="6943"/>
    <lineage>
        <taxon>Eukaryota</taxon>
        <taxon>Metazoa</taxon>
        <taxon>Ecdysozoa</taxon>
        <taxon>Arthropoda</taxon>
        <taxon>Chelicerata</taxon>
        <taxon>Arachnida</taxon>
        <taxon>Acari</taxon>
        <taxon>Parasitiformes</taxon>
        <taxon>Ixodida</taxon>
        <taxon>Ixodoidea</taxon>
        <taxon>Ixodidae</taxon>
        <taxon>Amblyomminae</taxon>
        <taxon>Amblyomma</taxon>
    </lineage>
</organism>
<name>A0AAQ4DML1_AMBAM</name>
<reference evidence="2 3" key="1">
    <citation type="journal article" date="2023" name="Arcadia Sci">
        <title>De novo assembly of a long-read Amblyomma americanum tick genome.</title>
        <authorList>
            <person name="Chou S."/>
            <person name="Poskanzer K.E."/>
            <person name="Rollins M."/>
            <person name="Thuy-Boun P.S."/>
        </authorList>
    </citation>
    <scope>NUCLEOTIDE SEQUENCE [LARGE SCALE GENOMIC DNA]</scope>
    <source>
        <strain evidence="2">F_SG_1</strain>
        <tissue evidence="2">Salivary glands</tissue>
    </source>
</reference>
<dbReference type="PANTHER" id="PTHR24111">
    <property type="entry name" value="LEUCINE-RICH REPEAT-CONTAINING PROTEIN 34"/>
    <property type="match status" value="1"/>
</dbReference>
<accession>A0AAQ4DML1</accession>
<evidence type="ECO:0000256" key="1">
    <source>
        <dbReference type="ARBA" id="ARBA00022737"/>
    </source>
</evidence>
<dbReference type="Proteomes" id="UP001321473">
    <property type="component" value="Unassembled WGS sequence"/>
</dbReference>
<protein>
    <recommendedName>
        <fullName evidence="4">Ran gtpase-activating protein</fullName>
    </recommendedName>
</protein>
<dbReference type="SMART" id="SM00368">
    <property type="entry name" value="LRR_RI"/>
    <property type="match status" value="4"/>
</dbReference>